<dbReference type="PANTHER" id="PTHR43046:SF14">
    <property type="entry name" value="MUTT_NUDIX FAMILY PROTEIN"/>
    <property type="match status" value="1"/>
</dbReference>
<feature type="domain" description="Nudix hydrolase" evidence="4">
    <location>
        <begin position="8"/>
        <end position="139"/>
    </location>
</feature>
<dbReference type="InterPro" id="IPR015797">
    <property type="entry name" value="NUDIX_hydrolase-like_dom_sf"/>
</dbReference>
<reference evidence="5 6" key="1">
    <citation type="submission" date="2021-01" db="EMBL/GenBank/DDBJ databases">
        <title>Genomic Encyclopedia of Type Strains, Phase IV (KMG-IV): sequencing the most valuable type-strain genomes for metagenomic binning, comparative biology and taxonomic classification.</title>
        <authorList>
            <person name="Goeker M."/>
        </authorList>
    </citation>
    <scope>NUCLEOTIDE SEQUENCE [LARGE SCALE GENOMIC DNA]</scope>
    <source>
        <strain evidence="5 6">DSM 105453</strain>
    </source>
</reference>
<dbReference type="RefSeq" id="WP_077111141.1">
    <property type="nucleotide sequence ID" value="NZ_JAFBFH010000004.1"/>
</dbReference>
<sequence>MNQKRGNVWLAACGLVVDKKGRWLVVKKKYGGAKGQWTLPAGFVEAGETVDEAVKREVLEETGIVCHINGLLGMRTGVIDEMISDNMILFLCTPENTTLHIEEHEIDSASWMAPEDLAYDENASLILKEIMTTGILPLQKERTGFHPGPQFGYTAYKLFL</sequence>
<accession>A0ABS2R3P1</accession>
<comment type="cofactor">
    <cofactor evidence="1">
        <name>Mg(2+)</name>
        <dbReference type="ChEBI" id="CHEBI:18420"/>
    </cofactor>
</comment>
<dbReference type="Gene3D" id="3.90.79.10">
    <property type="entry name" value="Nucleoside Triphosphate Pyrophosphohydrolase"/>
    <property type="match status" value="1"/>
</dbReference>
<comment type="caution">
    <text evidence="5">The sequence shown here is derived from an EMBL/GenBank/DDBJ whole genome shotgun (WGS) entry which is preliminary data.</text>
</comment>
<dbReference type="InterPro" id="IPR020084">
    <property type="entry name" value="NUDIX_hydrolase_CS"/>
</dbReference>
<evidence type="ECO:0000313" key="5">
    <source>
        <dbReference type="EMBL" id="MBM7714000.1"/>
    </source>
</evidence>
<proteinExistence type="inferred from homology"/>
<keyword evidence="6" id="KW-1185">Reference proteome</keyword>
<dbReference type="PRINTS" id="PR00502">
    <property type="entry name" value="NUDIXFAMILY"/>
</dbReference>
<evidence type="ECO:0000256" key="1">
    <source>
        <dbReference type="ARBA" id="ARBA00001946"/>
    </source>
</evidence>
<name>A0ABS2R3P1_9BACI</name>
<keyword evidence="2 3" id="KW-0378">Hydrolase</keyword>
<dbReference type="EMBL" id="JAFBFH010000004">
    <property type="protein sequence ID" value="MBM7714000.1"/>
    <property type="molecule type" value="Genomic_DNA"/>
</dbReference>
<dbReference type="PANTHER" id="PTHR43046">
    <property type="entry name" value="GDP-MANNOSE MANNOSYL HYDROLASE"/>
    <property type="match status" value="1"/>
</dbReference>
<protein>
    <submittedName>
        <fullName evidence="5">ADP-ribose pyrophosphatase YjhB (NUDIX family)</fullName>
    </submittedName>
</protein>
<dbReference type="Pfam" id="PF00293">
    <property type="entry name" value="NUDIX"/>
    <property type="match status" value="1"/>
</dbReference>
<evidence type="ECO:0000256" key="2">
    <source>
        <dbReference type="ARBA" id="ARBA00022801"/>
    </source>
</evidence>
<organism evidence="5 6">
    <name type="scientific">Siminovitchia thermophila</name>
    <dbReference type="NCBI Taxonomy" id="1245522"/>
    <lineage>
        <taxon>Bacteria</taxon>
        <taxon>Bacillati</taxon>
        <taxon>Bacillota</taxon>
        <taxon>Bacilli</taxon>
        <taxon>Bacillales</taxon>
        <taxon>Bacillaceae</taxon>
        <taxon>Siminovitchia</taxon>
    </lineage>
</organism>
<comment type="similarity">
    <text evidence="3">Belongs to the Nudix hydrolase family.</text>
</comment>
<dbReference type="Proteomes" id="UP000823485">
    <property type="component" value="Unassembled WGS sequence"/>
</dbReference>
<evidence type="ECO:0000256" key="3">
    <source>
        <dbReference type="RuleBase" id="RU003476"/>
    </source>
</evidence>
<dbReference type="PROSITE" id="PS51462">
    <property type="entry name" value="NUDIX"/>
    <property type="match status" value="1"/>
</dbReference>
<dbReference type="PROSITE" id="PS00893">
    <property type="entry name" value="NUDIX_BOX"/>
    <property type="match status" value="1"/>
</dbReference>
<gene>
    <name evidence="5" type="ORF">JOC94_000970</name>
</gene>
<dbReference type="InterPro" id="IPR020476">
    <property type="entry name" value="Nudix_hydrolase"/>
</dbReference>
<evidence type="ECO:0000313" key="6">
    <source>
        <dbReference type="Proteomes" id="UP000823485"/>
    </source>
</evidence>
<dbReference type="InterPro" id="IPR000086">
    <property type="entry name" value="NUDIX_hydrolase_dom"/>
</dbReference>
<evidence type="ECO:0000259" key="4">
    <source>
        <dbReference type="PROSITE" id="PS51462"/>
    </source>
</evidence>
<dbReference type="SUPFAM" id="SSF55811">
    <property type="entry name" value="Nudix"/>
    <property type="match status" value="1"/>
</dbReference>